<keyword evidence="1" id="KW-0472">Membrane</keyword>
<feature type="transmembrane region" description="Helical" evidence="1">
    <location>
        <begin position="34"/>
        <end position="56"/>
    </location>
</feature>
<evidence type="ECO:0000313" key="2">
    <source>
        <dbReference type="EMBL" id="CAG5095190.1"/>
    </source>
</evidence>
<keyword evidence="1" id="KW-0812">Transmembrane</keyword>
<gene>
    <name evidence="2" type="ORF">OKIOD_LOCUS5629</name>
</gene>
<keyword evidence="1" id="KW-1133">Transmembrane helix</keyword>
<protein>
    <submittedName>
        <fullName evidence="2">Oidioi.mRNA.OKI2018_I69.XSR.g14071.t1.cds</fullName>
    </submittedName>
</protein>
<proteinExistence type="predicted"/>
<evidence type="ECO:0000256" key="1">
    <source>
        <dbReference type="SAM" id="Phobius"/>
    </source>
</evidence>
<sequence>MGIAFAVIEIVGGLINFAEEPIIERKRTSGELDWFNYTIVAGACVAILPTFLQLPLTFKRSTSCHRALDETRQEMLKAQNSAVTAGKEEKILSAKGNFEHDSNLE</sequence>
<evidence type="ECO:0000313" key="3">
    <source>
        <dbReference type="Proteomes" id="UP001158576"/>
    </source>
</evidence>
<organism evidence="2 3">
    <name type="scientific">Oikopleura dioica</name>
    <name type="common">Tunicate</name>
    <dbReference type="NCBI Taxonomy" id="34765"/>
    <lineage>
        <taxon>Eukaryota</taxon>
        <taxon>Metazoa</taxon>
        <taxon>Chordata</taxon>
        <taxon>Tunicata</taxon>
        <taxon>Appendicularia</taxon>
        <taxon>Copelata</taxon>
        <taxon>Oikopleuridae</taxon>
        <taxon>Oikopleura</taxon>
    </lineage>
</organism>
<keyword evidence="3" id="KW-1185">Reference proteome</keyword>
<name>A0ABN7S9A1_OIKDI</name>
<dbReference type="Proteomes" id="UP001158576">
    <property type="component" value="Chromosome XSR"/>
</dbReference>
<reference evidence="2 3" key="1">
    <citation type="submission" date="2021-04" db="EMBL/GenBank/DDBJ databases">
        <authorList>
            <person name="Bliznina A."/>
        </authorList>
    </citation>
    <scope>NUCLEOTIDE SEQUENCE [LARGE SCALE GENOMIC DNA]</scope>
</reference>
<accession>A0ABN7S9A1</accession>
<dbReference type="EMBL" id="OU015569">
    <property type="protein sequence ID" value="CAG5095190.1"/>
    <property type="molecule type" value="Genomic_DNA"/>
</dbReference>